<feature type="transmembrane region" description="Helical" evidence="10">
    <location>
        <begin position="178"/>
        <end position="200"/>
    </location>
</feature>
<keyword evidence="8 10" id="KW-0472">Membrane</keyword>
<evidence type="ECO:0000256" key="9">
    <source>
        <dbReference type="SAM" id="MobiDB-lite"/>
    </source>
</evidence>
<evidence type="ECO:0000256" key="1">
    <source>
        <dbReference type="ARBA" id="ARBA00003012"/>
    </source>
</evidence>
<accession>A0A1Y5IMH7</accession>
<evidence type="ECO:0000313" key="14">
    <source>
        <dbReference type="EMBL" id="OUS49343.1"/>
    </source>
</evidence>
<feature type="signal peptide" evidence="11">
    <location>
        <begin position="1"/>
        <end position="23"/>
    </location>
</feature>
<feature type="transmembrane region" description="Helical" evidence="10">
    <location>
        <begin position="261"/>
        <end position="284"/>
    </location>
</feature>
<feature type="transmembrane region" description="Helical" evidence="10">
    <location>
        <begin position="357"/>
        <end position="375"/>
    </location>
</feature>
<evidence type="ECO:0000256" key="11">
    <source>
        <dbReference type="SAM" id="SignalP"/>
    </source>
</evidence>
<dbReference type="GO" id="GO:0033619">
    <property type="term" value="P:membrane protein proteolysis"/>
    <property type="evidence" value="ECO:0007669"/>
    <property type="project" value="TreeGrafter"/>
</dbReference>
<dbReference type="GO" id="GO:0042500">
    <property type="term" value="F:aspartic endopeptidase activity, intramembrane cleaving"/>
    <property type="evidence" value="ECO:0007669"/>
    <property type="project" value="InterPro"/>
</dbReference>
<evidence type="ECO:0000256" key="2">
    <source>
        <dbReference type="ARBA" id="ARBA00004337"/>
    </source>
</evidence>
<feature type="transmembrane region" description="Helical" evidence="10">
    <location>
        <begin position="480"/>
        <end position="497"/>
    </location>
</feature>
<evidence type="ECO:0000256" key="10">
    <source>
        <dbReference type="SAM" id="Phobius"/>
    </source>
</evidence>
<dbReference type="SUPFAM" id="SSF52025">
    <property type="entry name" value="PA domain"/>
    <property type="match status" value="1"/>
</dbReference>
<dbReference type="Proteomes" id="UP000009170">
    <property type="component" value="Unassembled WGS sequence"/>
</dbReference>
<feature type="transmembrane region" description="Helical" evidence="10">
    <location>
        <begin position="296"/>
        <end position="324"/>
    </location>
</feature>
<evidence type="ECO:0000256" key="8">
    <source>
        <dbReference type="ARBA" id="ARBA00023136"/>
    </source>
</evidence>
<evidence type="ECO:0000259" key="12">
    <source>
        <dbReference type="Pfam" id="PF02225"/>
    </source>
</evidence>
<dbReference type="InterPro" id="IPR046450">
    <property type="entry name" value="PA_dom_sf"/>
</dbReference>
<evidence type="ECO:0000256" key="5">
    <source>
        <dbReference type="ARBA" id="ARBA00022753"/>
    </source>
</evidence>
<protein>
    <submittedName>
        <fullName evidence="13">Peptidase A22B, signal peptide peptidase</fullName>
    </submittedName>
    <submittedName>
        <fullName evidence="14">Signal peptide peptidase-domain-containing protein</fullName>
    </submittedName>
</protein>
<feature type="region of interest" description="Disordered" evidence="9">
    <location>
        <begin position="205"/>
        <end position="225"/>
    </location>
</feature>
<comment type="subcellular location">
    <subcellularLocation>
        <location evidence="2">Endosome membrane</location>
        <topology evidence="2">Multi-pass membrane protein</topology>
    </subcellularLocation>
</comment>
<dbReference type="AlphaFoldDB" id="A0A090M4A4"/>
<dbReference type="Gene3D" id="3.50.30.30">
    <property type="match status" value="1"/>
</dbReference>
<evidence type="ECO:0000256" key="3">
    <source>
        <dbReference type="ARBA" id="ARBA00006859"/>
    </source>
</evidence>
<feature type="transmembrane region" description="Helical" evidence="10">
    <location>
        <begin position="417"/>
        <end position="435"/>
    </location>
</feature>
<keyword evidence="7 10" id="KW-1133">Transmembrane helix</keyword>
<evidence type="ECO:0000256" key="7">
    <source>
        <dbReference type="ARBA" id="ARBA00022989"/>
    </source>
</evidence>
<proteinExistence type="inferred from homology"/>
<feature type="chain" id="PRO_5030002812" evidence="11">
    <location>
        <begin position="24"/>
        <end position="524"/>
    </location>
</feature>
<comment type="similarity">
    <text evidence="3">Belongs to the peptidase A22B family.</text>
</comment>
<dbReference type="Proteomes" id="UP000195557">
    <property type="component" value="Unassembled WGS sequence"/>
</dbReference>
<dbReference type="InParanoid" id="A0A090M4A4"/>
<dbReference type="GO" id="GO:0098554">
    <property type="term" value="C:cytoplasmic side of endoplasmic reticulum membrane"/>
    <property type="evidence" value="ECO:0007669"/>
    <property type="project" value="TreeGrafter"/>
</dbReference>
<feature type="transmembrane region" description="Helical" evidence="10">
    <location>
        <begin position="330"/>
        <end position="350"/>
    </location>
</feature>
<organism evidence="13 15">
    <name type="scientific">Ostreococcus tauri</name>
    <name type="common">Marine green alga</name>
    <dbReference type="NCBI Taxonomy" id="70448"/>
    <lineage>
        <taxon>Eukaryota</taxon>
        <taxon>Viridiplantae</taxon>
        <taxon>Chlorophyta</taxon>
        <taxon>Mamiellophyceae</taxon>
        <taxon>Mamiellales</taxon>
        <taxon>Bathycoccaceae</taxon>
        <taxon>Ostreococcus</taxon>
    </lineage>
</organism>
<dbReference type="InterPro" id="IPR006639">
    <property type="entry name" value="Preselin/SPP"/>
</dbReference>
<accession>A0A454XYK2</accession>
<evidence type="ECO:0000256" key="6">
    <source>
        <dbReference type="ARBA" id="ARBA00022801"/>
    </source>
</evidence>
<evidence type="ECO:0000313" key="13">
    <source>
        <dbReference type="EMBL" id="CEF97502.1"/>
    </source>
</evidence>
<keyword evidence="6" id="KW-0378">Hydrolase</keyword>
<dbReference type="GO" id="GO:0010008">
    <property type="term" value="C:endosome membrane"/>
    <property type="evidence" value="ECO:0007669"/>
    <property type="project" value="UniProtKB-SubCell"/>
</dbReference>
<dbReference type="Pfam" id="PF02225">
    <property type="entry name" value="PA"/>
    <property type="match status" value="1"/>
</dbReference>
<dbReference type="SMART" id="SM00730">
    <property type="entry name" value="PSN"/>
    <property type="match status" value="1"/>
</dbReference>
<dbReference type="GO" id="GO:0030660">
    <property type="term" value="C:Golgi-associated vesicle membrane"/>
    <property type="evidence" value="ECO:0007669"/>
    <property type="project" value="TreeGrafter"/>
</dbReference>
<comment type="function">
    <text evidence="1">Intramembrane-cleaving aspartic protease (I-CLiP) that cleaves type II membrane signal peptides in the hydrophobic plane of the membrane.</text>
</comment>
<dbReference type="EMBL" id="CAID01000004">
    <property type="protein sequence ID" value="CEF97502.1"/>
    <property type="molecule type" value="Genomic_DNA"/>
</dbReference>
<evidence type="ECO:0000313" key="15">
    <source>
        <dbReference type="Proteomes" id="UP000009170"/>
    </source>
</evidence>
<dbReference type="Pfam" id="PF04258">
    <property type="entry name" value="Peptidase_A22B"/>
    <property type="match status" value="1"/>
</dbReference>
<feature type="transmembrane region" description="Helical" evidence="10">
    <location>
        <begin position="236"/>
        <end position="255"/>
    </location>
</feature>
<sequence>MRACSCLGILLLTVVFASHGANAASLCAVRQEAKVLKVELDYQDELTVFPGALALFGGDVEGNVTRGPWTLGVPKDNEDAYGCSAISGFTDNVLIVKRGKCEFYDKAKVAQDAGAKAVFIVSDGEDFTTMTCNNNNPLDVVSVMLAASAEKTLMEAVNVPGVTAKIALAPNVPYKMDFVASGALVFFALATIILGGRWSLKDTKSNLSSKRDEESDGLNDGGRNERQEGIEINEYTAFWFVLMASVVLLILFYSMQHWIFVLMRGVFAFASFQGLQIIFLEGLISQRKPTSHDSKLVLPLIGTVHKMSIPAGVMAGIVVATWLIFRQASWAWLLQDIMGLAFLTNVLRLVHLPSLKVATILLSCAMAYDIFWVYVQPHLFGKKSVMVTVARGGEKGESLPMLFLFPRISGSAGDYSMLGYGDVILPGLLIVHNLLFDNRKRESEVKYFYFFWSIVAYVVGMCLTFTALYFEVGGQGGQPALTYLVPTVVGTTSYLAWRHNDLGEMWRGFDDEYVPLPSESSSVL</sequence>
<feature type="transmembrane region" description="Helical" evidence="10">
    <location>
        <begin position="447"/>
        <end position="468"/>
    </location>
</feature>
<dbReference type="InterPro" id="IPR003137">
    <property type="entry name" value="PA_domain"/>
</dbReference>
<keyword evidence="11" id="KW-0732">Signal</keyword>
<reference evidence="14" key="3">
    <citation type="submission" date="2017-04" db="EMBL/GenBank/DDBJ databases">
        <title>Population genomics of picophytoplankton unveils novel chromosome hypervariability.</title>
        <authorList>
            <consortium name="DOE Joint Genome Institute"/>
            <person name="Blanc-Mathieu R."/>
            <person name="Krasovec M."/>
            <person name="Hebrard M."/>
            <person name="Yau S."/>
            <person name="Desgranges E."/>
            <person name="Martin J."/>
            <person name="Schackwitz W."/>
            <person name="Kuo A."/>
            <person name="Salin G."/>
            <person name="Donnadieu C."/>
            <person name="Desdevises Y."/>
            <person name="Sanchez-Ferandin S."/>
            <person name="Moreau H."/>
            <person name="Rivals E."/>
            <person name="Grigoriev I.V."/>
            <person name="Grimsley N."/>
            <person name="Eyre-Walker A."/>
            <person name="Piganeau G."/>
        </authorList>
    </citation>
    <scope>NUCLEOTIDE SEQUENCE [LARGE SCALE GENOMIC DNA]</scope>
    <source>
        <strain evidence="14">RCC 1115</strain>
    </source>
</reference>
<dbReference type="PANTHER" id="PTHR12174">
    <property type="entry name" value="SIGNAL PEPTIDE PEPTIDASE"/>
    <property type="match status" value="1"/>
</dbReference>
<feature type="domain" description="PA" evidence="12">
    <location>
        <begin position="79"/>
        <end position="146"/>
    </location>
</feature>
<dbReference type="GO" id="GO:0005765">
    <property type="term" value="C:lysosomal membrane"/>
    <property type="evidence" value="ECO:0007669"/>
    <property type="project" value="TreeGrafter"/>
</dbReference>
<reference evidence="13 15" key="1">
    <citation type="journal article" date="2006" name="Proc. Natl. Acad. Sci. U.S.A.">
        <title>Genome analysis of the smallest free-living eukaryote Ostreococcus tauri unveils many unique features.</title>
        <authorList>
            <person name="Derelle E."/>
            <person name="Ferraz C."/>
            <person name="Rombauts S."/>
            <person name="Rouze P."/>
            <person name="Worden A.Z."/>
            <person name="Robbens S."/>
            <person name="Partensky F."/>
            <person name="Degroeve S."/>
            <person name="Echeynie S."/>
            <person name="Cooke R."/>
            <person name="Saeys Y."/>
            <person name="Wuyts J."/>
            <person name="Jabbari K."/>
            <person name="Bowler C."/>
            <person name="Panaud O."/>
            <person name="Piegu B."/>
            <person name="Ball S.G."/>
            <person name="Ral J.-P."/>
            <person name="Bouget F.-Y."/>
            <person name="Piganeau G."/>
            <person name="De Baets B."/>
            <person name="Picard A."/>
            <person name="Delseny M."/>
            <person name="Demaille J."/>
            <person name="Van de Peer Y."/>
            <person name="Moreau H."/>
        </authorList>
    </citation>
    <scope>NUCLEOTIDE SEQUENCE [LARGE SCALE GENOMIC DNA]</scope>
    <source>
        <strain evidence="13 15">OTTH0595</strain>
    </source>
</reference>
<keyword evidence="15" id="KW-1185">Reference proteome</keyword>
<dbReference type="PANTHER" id="PTHR12174:SF75">
    <property type="entry name" value="SIGNAL PEPTIDE PEPTIDASE-LIKE 2"/>
    <property type="match status" value="1"/>
</dbReference>
<accession>A0A090M4A4</accession>
<name>A0A090M4A4_OSTTA</name>
<dbReference type="InterPro" id="IPR007369">
    <property type="entry name" value="Peptidase_A22B_SPP"/>
</dbReference>
<dbReference type="GO" id="GO:0098553">
    <property type="term" value="C:lumenal side of endoplasmic reticulum membrane"/>
    <property type="evidence" value="ECO:0007669"/>
    <property type="project" value="TreeGrafter"/>
</dbReference>
<reference evidence="13" key="2">
    <citation type="journal article" date="2014" name="BMC Genomics">
        <title>An improved genome of the model marine alga Ostreococcus tauri unfolds by assessing Illumina de novo assemblies.</title>
        <authorList>
            <person name="Blanc-Mathieu R."/>
            <person name="Verhelst B."/>
            <person name="Derelle E."/>
            <person name="Rombauts S."/>
            <person name="Bouget F.Y."/>
            <person name="Carre I."/>
            <person name="Chateau A."/>
            <person name="Eyre-Walker A."/>
            <person name="Grimsley N."/>
            <person name="Moreau H."/>
            <person name="Piegu B."/>
            <person name="Rivals E."/>
            <person name="Schackwitz W."/>
            <person name="Van de Peer Y."/>
            <person name="Piganeau G."/>
        </authorList>
    </citation>
    <scope>NUCLEOTIDE SEQUENCE</scope>
    <source>
        <strain evidence="13">RCC4221</strain>
    </source>
</reference>
<keyword evidence="5" id="KW-0967">Endosome</keyword>
<dbReference type="OrthoDB" id="29661at2759"/>
<evidence type="ECO:0000256" key="4">
    <source>
        <dbReference type="ARBA" id="ARBA00022692"/>
    </source>
</evidence>
<dbReference type="EMBL" id="KZ155771">
    <property type="protein sequence ID" value="OUS49343.1"/>
    <property type="molecule type" value="Genomic_DNA"/>
</dbReference>
<gene>
    <name evidence="14" type="ORF">BE221DRAFT_188614</name>
    <name evidence="13" type="ORF">OT_ostta04g01460</name>
</gene>
<keyword evidence="4 10" id="KW-0812">Transmembrane</keyword>
<dbReference type="FunCoup" id="A0A090M4A4">
    <property type="interactions" value="1117"/>
</dbReference>